<dbReference type="EMBL" id="CYKH01001090">
    <property type="protein sequence ID" value="CUG83066.1"/>
    <property type="molecule type" value="Genomic_DNA"/>
</dbReference>
<organism evidence="1 2">
    <name type="scientific">Bodo saltans</name>
    <name type="common">Flagellated protozoan</name>
    <dbReference type="NCBI Taxonomy" id="75058"/>
    <lineage>
        <taxon>Eukaryota</taxon>
        <taxon>Discoba</taxon>
        <taxon>Euglenozoa</taxon>
        <taxon>Kinetoplastea</taxon>
        <taxon>Metakinetoplastina</taxon>
        <taxon>Eubodonida</taxon>
        <taxon>Bodonidae</taxon>
        <taxon>Bodo</taxon>
    </lineage>
</organism>
<accession>A0A0S4J874</accession>
<evidence type="ECO:0000313" key="2">
    <source>
        <dbReference type="Proteomes" id="UP000051952"/>
    </source>
</evidence>
<dbReference type="Proteomes" id="UP000051952">
    <property type="component" value="Unassembled WGS sequence"/>
</dbReference>
<name>A0A0S4J874_BODSA</name>
<gene>
    <name evidence="1" type="ORF">BSAL_87400</name>
</gene>
<sequence length="98" mass="11088">MNIGGEVSHPQLPLLRVVVQSLAIAGALQLKEFQVKWQGIAYWRRCCPIGGEHHPRYSCHQHLLSADPAGRQSCERRTMSRMSFENLLLHQVGALRCL</sequence>
<proteinExistence type="predicted"/>
<keyword evidence="2" id="KW-1185">Reference proteome</keyword>
<evidence type="ECO:0000313" key="1">
    <source>
        <dbReference type="EMBL" id="CUG83066.1"/>
    </source>
</evidence>
<dbReference type="AlphaFoldDB" id="A0A0S4J874"/>
<protein>
    <submittedName>
        <fullName evidence="1">GPI-anchored surface protein, putative</fullName>
    </submittedName>
</protein>
<reference evidence="2" key="1">
    <citation type="submission" date="2015-09" db="EMBL/GenBank/DDBJ databases">
        <authorList>
            <consortium name="Pathogen Informatics"/>
        </authorList>
    </citation>
    <scope>NUCLEOTIDE SEQUENCE [LARGE SCALE GENOMIC DNA]</scope>
    <source>
        <strain evidence="2">Lake Konstanz</strain>
    </source>
</reference>
<dbReference type="VEuPathDB" id="TriTrypDB:BSAL_87400"/>